<accession>A0A5D3YPL2</accession>
<dbReference type="EMBL" id="VNHY01000002">
    <property type="protein sequence ID" value="TYP94119.1"/>
    <property type="molecule type" value="Genomic_DNA"/>
</dbReference>
<dbReference type="InterPro" id="IPR041698">
    <property type="entry name" value="Methyltransf_25"/>
</dbReference>
<sequence length="229" mass="26411">MTFFLSDRDRESHEQMDDPNCDFQALQNTYRQFSTINNLVSRWHSIYKKHIRPTLHPQKPTTLLDIGFGGGDIPIKLATWASNDGLALQITAIDPDPRAFQFVQKLEYPKNISFLQCSSSDITDQTFDFVISNHLLHHLSSAELSNLLTEAELMSSKQVLFNDLRRNDWSYFLFGLFASPIFHNSFITEDGLTSIKRSYTAPELEETVPDGWKITSRFPFRLLLSFTHD</sequence>
<dbReference type="InterPro" id="IPR029063">
    <property type="entry name" value="SAM-dependent_MTases_sf"/>
</dbReference>
<evidence type="ECO:0000313" key="3">
    <source>
        <dbReference type="Proteomes" id="UP000324595"/>
    </source>
</evidence>
<proteinExistence type="predicted"/>
<comment type="caution">
    <text evidence="2">The sequence shown here is derived from an EMBL/GenBank/DDBJ whole genome shotgun (WGS) entry which is preliminary data.</text>
</comment>
<dbReference type="Pfam" id="PF13649">
    <property type="entry name" value="Methyltransf_25"/>
    <property type="match status" value="1"/>
</dbReference>
<dbReference type="SUPFAM" id="SSF53335">
    <property type="entry name" value="S-adenosyl-L-methionine-dependent methyltransferases"/>
    <property type="match status" value="1"/>
</dbReference>
<keyword evidence="3" id="KW-1185">Reference proteome</keyword>
<name>A0A5D3YPL2_9BACT</name>
<dbReference type="OrthoDB" id="9800454at2"/>
<gene>
    <name evidence="2" type="ORF">LX73_1844</name>
</gene>
<dbReference type="Proteomes" id="UP000324595">
    <property type="component" value="Unassembled WGS sequence"/>
</dbReference>
<reference evidence="2 3" key="1">
    <citation type="submission" date="2019-07" db="EMBL/GenBank/DDBJ databases">
        <title>Genomic Encyclopedia of Archaeal and Bacterial Type Strains, Phase II (KMG-II): from individual species to whole genera.</title>
        <authorList>
            <person name="Goeker M."/>
        </authorList>
    </citation>
    <scope>NUCLEOTIDE SEQUENCE [LARGE SCALE GENOMIC DNA]</scope>
    <source>
        <strain evidence="2 3">DSM 21935</strain>
    </source>
</reference>
<dbReference type="CDD" id="cd02440">
    <property type="entry name" value="AdoMet_MTases"/>
    <property type="match status" value="1"/>
</dbReference>
<dbReference type="GO" id="GO:0008168">
    <property type="term" value="F:methyltransferase activity"/>
    <property type="evidence" value="ECO:0007669"/>
    <property type="project" value="UniProtKB-KW"/>
</dbReference>
<dbReference type="NCBIfam" id="NF004851">
    <property type="entry name" value="PRK06202.1"/>
    <property type="match status" value="1"/>
</dbReference>
<dbReference type="AlphaFoldDB" id="A0A5D3YPL2"/>
<dbReference type="Gene3D" id="3.40.50.150">
    <property type="entry name" value="Vaccinia Virus protein VP39"/>
    <property type="match status" value="1"/>
</dbReference>
<dbReference type="GO" id="GO:0032259">
    <property type="term" value="P:methylation"/>
    <property type="evidence" value="ECO:0007669"/>
    <property type="project" value="UniProtKB-KW"/>
</dbReference>
<feature type="domain" description="Methyltransferase" evidence="1">
    <location>
        <begin position="64"/>
        <end position="151"/>
    </location>
</feature>
<keyword evidence="2" id="KW-0808">Transferase</keyword>
<keyword evidence="2" id="KW-0489">Methyltransferase</keyword>
<organism evidence="2 3">
    <name type="scientific">Fodinibius salinus</name>
    <dbReference type="NCBI Taxonomy" id="860790"/>
    <lineage>
        <taxon>Bacteria</taxon>
        <taxon>Pseudomonadati</taxon>
        <taxon>Balneolota</taxon>
        <taxon>Balneolia</taxon>
        <taxon>Balneolales</taxon>
        <taxon>Balneolaceae</taxon>
        <taxon>Fodinibius</taxon>
    </lineage>
</organism>
<protein>
    <submittedName>
        <fullName evidence="2">2-polyprenyl-3-methyl-5-hydroxy-6-metoxy-1, 4-benzoquinol methylase</fullName>
    </submittedName>
</protein>
<evidence type="ECO:0000259" key="1">
    <source>
        <dbReference type="Pfam" id="PF13649"/>
    </source>
</evidence>
<evidence type="ECO:0000313" key="2">
    <source>
        <dbReference type="EMBL" id="TYP94119.1"/>
    </source>
</evidence>
<dbReference type="RefSeq" id="WP_148899145.1">
    <property type="nucleotide sequence ID" value="NZ_VNHY01000002.1"/>
</dbReference>